<name>A0A510JZD0_9FUSO</name>
<dbReference type="Pfam" id="PF25967">
    <property type="entry name" value="RND-MFP_C"/>
    <property type="match status" value="1"/>
</dbReference>
<dbReference type="EMBL" id="AP019840">
    <property type="protein sequence ID" value="BBM51723.1"/>
    <property type="molecule type" value="Genomic_DNA"/>
</dbReference>
<proteinExistence type="predicted"/>
<dbReference type="PANTHER" id="PTHR30469:SF15">
    <property type="entry name" value="HLYD FAMILY OF SECRETION PROTEINS"/>
    <property type="match status" value="1"/>
</dbReference>
<dbReference type="Gene3D" id="2.40.420.20">
    <property type="match status" value="1"/>
</dbReference>
<dbReference type="EMBL" id="AP019831">
    <property type="protein sequence ID" value="BBM44574.1"/>
    <property type="molecule type" value="Genomic_DNA"/>
</dbReference>
<evidence type="ECO:0000313" key="3">
    <source>
        <dbReference type="EMBL" id="BBM44574.1"/>
    </source>
</evidence>
<feature type="coiled-coil region" evidence="1">
    <location>
        <begin position="232"/>
        <end position="266"/>
    </location>
</feature>
<feature type="domain" description="Multidrug resistance protein MdtA-like C-terminal permuted SH3" evidence="2">
    <location>
        <begin position="157"/>
        <end position="219"/>
    </location>
</feature>
<reference evidence="3 6" key="1">
    <citation type="submission" date="2019-07" db="EMBL/GenBank/DDBJ databases">
        <title>Complete Genome Sequence of Leptotrichia trevisanii Strain JMUB3870.</title>
        <authorList>
            <person name="Watanabe S."/>
            <person name="Cui L."/>
        </authorList>
    </citation>
    <scope>NUCLEOTIDE SEQUENCE [LARGE SCALE GENOMIC DNA]</scope>
    <source>
        <strain evidence="3 6">JMUB3870</strain>
    </source>
</reference>
<dbReference type="Proteomes" id="UP000422644">
    <property type="component" value="Chromosome"/>
</dbReference>
<sequence>MDQIQKLSGEIASLETDVKKMFEDSKLVQRVIFSPADGYIVKINVVKGGTTNISTPVLILVRDDNLKIVTEPIETKKLEYVNIGNSAQVKSLNLTQNDKEKKADNSDNFKTFSAVLYKINDTNVENLKTLELLTNSFKDIILNEPLNIRIFYQKKENILTVPLKAVVKRKINNIIKTYIYFIDKDNKVTEKEVYTGINNGEKVEIYGIGIDKGQEIIVNPDDKLQNNVIVKRRSLEDEELARKKKLKKLEVETAKKKEEIEKDEIEIIRLKKGK</sequence>
<dbReference type="RefSeq" id="WP_231370722.1">
    <property type="nucleotide sequence ID" value="NZ_AP019831.1"/>
</dbReference>
<evidence type="ECO:0000313" key="5">
    <source>
        <dbReference type="Proteomes" id="UP000321378"/>
    </source>
</evidence>
<dbReference type="PANTHER" id="PTHR30469">
    <property type="entry name" value="MULTIDRUG RESISTANCE PROTEIN MDTA"/>
    <property type="match status" value="1"/>
</dbReference>
<evidence type="ECO:0000313" key="4">
    <source>
        <dbReference type="EMBL" id="BBM51723.1"/>
    </source>
</evidence>
<protein>
    <recommendedName>
        <fullName evidence="2">Multidrug resistance protein MdtA-like C-terminal permuted SH3 domain-containing protein</fullName>
    </recommendedName>
</protein>
<evidence type="ECO:0000313" key="6">
    <source>
        <dbReference type="Proteomes" id="UP000422644"/>
    </source>
</evidence>
<accession>A0A510JZD0</accession>
<dbReference type="Proteomes" id="UP000321378">
    <property type="component" value="Chromosome"/>
</dbReference>
<keyword evidence="6" id="KW-1185">Reference proteome</keyword>
<dbReference type="STRING" id="1122173.GCA_000482505_01279"/>
<organism evidence="3 6">
    <name type="scientific">Leptotrichia trevisanii</name>
    <dbReference type="NCBI Taxonomy" id="109328"/>
    <lineage>
        <taxon>Bacteria</taxon>
        <taxon>Fusobacteriati</taxon>
        <taxon>Fusobacteriota</taxon>
        <taxon>Fusobacteriia</taxon>
        <taxon>Fusobacteriales</taxon>
        <taxon>Leptotrichiaceae</taxon>
        <taxon>Leptotrichia</taxon>
    </lineage>
</organism>
<dbReference type="GO" id="GO:1990281">
    <property type="term" value="C:efflux pump complex"/>
    <property type="evidence" value="ECO:0007669"/>
    <property type="project" value="TreeGrafter"/>
</dbReference>
<dbReference type="InterPro" id="IPR058627">
    <property type="entry name" value="MdtA-like_C"/>
</dbReference>
<evidence type="ECO:0000259" key="2">
    <source>
        <dbReference type="Pfam" id="PF25967"/>
    </source>
</evidence>
<keyword evidence="1" id="KW-0175">Coiled coil</keyword>
<reference evidence="4 5" key="2">
    <citation type="submission" date="2019-07" db="EMBL/GenBank/DDBJ databases">
        <title>Complete Genome Sequence of Leptotrichia trevisanii Strain JMUB3935.</title>
        <authorList>
            <person name="Watanabe S."/>
            <person name="Cui L."/>
        </authorList>
    </citation>
    <scope>NUCLEOTIDE SEQUENCE [LARGE SCALE GENOMIC DNA]</scope>
    <source>
        <strain evidence="4 5">JMUB3935</strain>
    </source>
</reference>
<evidence type="ECO:0000256" key="1">
    <source>
        <dbReference type="SAM" id="Coils"/>
    </source>
</evidence>
<dbReference type="AlphaFoldDB" id="A0A510JZD0"/>
<gene>
    <name evidence="3" type="ORF">JMUB3870_0692</name>
    <name evidence="4" type="ORF">JMUB3935_0701</name>
</gene>
<dbReference type="GO" id="GO:0015562">
    <property type="term" value="F:efflux transmembrane transporter activity"/>
    <property type="evidence" value="ECO:0007669"/>
    <property type="project" value="TreeGrafter"/>
</dbReference>